<proteinExistence type="predicted"/>
<protein>
    <submittedName>
        <fullName evidence="1">Protein required for attachment to host cells</fullName>
    </submittedName>
</protein>
<dbReference type="AlphaFoldDB" id="A0A2S4LXD4"/>
<accession>A0A2S4LXD4</accession>
<gene>
    <name evidence="1" type="ORF">CYD53_12012</name>
</gene>
<comment type="caution">
    <text evidence="1">The sequence shown here is derived from an EMBL/GenBank/DDBJ whole genome shotgun (WGS) entry which is preliminary data.</text>
</comment>
<reference evidence="1 2" key="1">
    <citation type="submission" date="2018-01" db="EMBL/GenBank/DDBJ databases">
        <title>Genomic Encyclopedia of Type Strains, Phase III (KMG-III): the genomes of soil and plant-associated and newly described type strains.</title>
        <authorList>
            <person name="Whitman W."/>
        </authorList>
    </citation>
    <scope>NUCLEOTIDE SEQUENCE [LARGE SCALE GENOMIC DNA]</scope>
    <source>
        <strain evidence="1 2">1131</strain>
    </source>
</reference>
<dbReference type="EMBL" id="PQFZ01000020">
    <property type="protein sequence ID" value="POR47122.1"/>
    <property type="molecule type" value="Genomic_DNA"/>
</dbReference>
<evidence type="ECO:0000313" key="1">
    <source>
        <dbReference type="EMBL" id="POR47122.1"/>
    </source>
</evidence>
<dbReference type="InterPro" id="IPR019291">
    <property type="entry name" value="Host_attachment_protein"/>
</dbReference>
<dbReference type="Pfam" id="PF10116">
    <property type="entry name" value="Host_attach"/>
    <property type="match status" value="1"/>
</dbReference>
<dbReference type="Proteomes" id="UP000236919">
    <property type="component" value="Unassembled WGS sequence"/>
</dbReference>
<dbReference type="RefSeq" id="WP_245928410.1">
    <property type="nucleotide sequence ID" value="NZ_PQFZ01000020.1"/>
</dbReference>
<keyword evidence="2" id="KW-1185">Reference proteome</keyword>
<organism evidence="1 2">
    <name type="scientific">Bosea psychrotolerans</name>
    <dbReference type="NCBI Taxonomy" id="1871628"/>
    <lineage>
        <taxon>Bacteria</taxon>
        <taxon>Pseudomonadati</taxon>
        <taxon>Pseudomonadota</taxon>
        <taxon>Alphaproteobacteria</taxon>
        <taxon>Hyphomicrobiales</taxon>
        <taxon>Boseaceae</taxon>
        <taxon>Bosea</taxon>
    </lineage>
</organism>
<name>A0A2S4LXD4_9HYPH</name>
<sequence length="157" mass="17474">MPHTLEIKIMNLRIPHDGWVIVCDARKAIFLRNEGDAAFPNLKVEQVNEAPANPSNVEQGADRPGRVQNAIAPTSAIDAPDWHELAEAHFARDTIEAIEALHRTRRPPGFVLVAPPRMLAALRENLDGELRSSIIAEIHKDLTKHPVHEIERLLCSA</sequence>
<evidence type="ECO:0000313" key="2">
    <source>
        <dbReference type="Proteomes" id="UP000236919"/>
    </source>
</evidence>